<gene>
    <name evidence="2" type="ORF">CBG27456</name>
    <name evidence="2" type="ORF">CBG_27456</name>
</gene>
<dbReference type="InParanoid" id="B6IK33"/>
<dbReference type="RefSeq" id="XP_045099823.1">
    <property type="nucleotide sequence ID" value="XM_045238899.1"/>
</dbReference>
<feature type="signal peptide" evidence="1">
    <location>
        <begin position="1"/>
        <end position="18"/>
    </location>
</feature>
<dbReference type="Proteomes" id="UP000008549">
    <property type="component" value="Unassembled WGS sequence"/>
</dbReference>
<dbReference type="EMBL" id="HE600995">
    <property type="protein sequence ID" value="CAS00263.1"/>
    <property type="molecule type" value="Genomic_DNA"/>
</dbReference>
<accession>B6IK33</accession>
<keyword evidence="3" id="KW-1185">Reference proteome</keyword>
<dbReference type="GeneID" id="68918909"/>
<proteinExistence type="predicted"/>
<reference evidence="2 3" key="1">
    <citation type="journal article" date="2003" name="PLoS Biol.">
        <title>The genome sequence of Caenorhabditis briggsae: a platform for comparative genomics.</title>
        <authorList>
            <person name="Stein L.D."/>
            <person name="Bao Z."/>
            <person name="Blasiar D."/>
            <person name="Blumenthal T."/>
            <person name="Brent M.R."/>
            <person name="Chen N."/>
            <person name="Chinwalla A."/>
            <person name="Clarke L."/>
            <person name="Clee C."/>
            <person name="Coghlan A."/>
            <person name="Coulson A."/>
            <person name="D'Eustachio P."/>
            <person name="Fitch D.H."/>
            <person name="Fulton L.A."/>
            <person name="Fulton R.E."/>
            <person name="Griffiths-Jones S."/>
            <person name="Harris T.W."/>
            <person name="Hillier L.W."/>
            <person name="Kamath R."/>
            <person name="Kuwabara P.E."/>
            <person name="Mardis E.R."/>
            <person name="Marra M.A."/>
            <person name="Miner T.L."/>
            <person name="Minx P."/>
            <person name="Mullikin J.C."/>
            <person name="Plumb R.W."/>
            <person name="Rogers J."/>
            <person name="Schein J.E."/>
            <person name="Sohrmann M."/>
            <person name="Spieth J."/>
            <person name="Stajich J.E."/>
            <person name="Wei C."/>
            <person name="Willey D."/>
            <person name="Wilson R.K."/>
            <person name="Durbin R."/>
            <person name="Waterston R.H."/>
        </authorList>
    </citation>
    <scope>NUCLEOTIDE SEQUENCE [LARGE SCALE GENOMIC DNA]</scope>
    <source>
        <strain evidence="2 3">AF16</strain>
    </source>
</reference>
<evidence type="ECO:0000313" key="3">
    <source>
        <dbReference type="Proteomes" id="UP000008549"/>
    </source>
</evidence>
<organism evidence="2 3">
    <name type="scientific">Caenorhabditis briggsae</name>
    <dbReference type="NCBI Taxonomy" id="6238"/>
    <lineage>
        <taxon>Eukaryota</taxon>
        <taxon>Metazoa</taxon>
        <taxon>Ecdysozoa</taxon>
        <taxon>Nematoda</taxon>
        <taxon>Chromadorea</taxon>
        <taxon>Rhabditida</taxon>
        <taxon>Rhabditina</taxon>
        <taxon>Rhabditomorpha</taxon>
        <taxon>Rhabditoidea</taxon>
        <taxon>Rhabditidae</taxon>
        <taxon>Peloderinae</taxon>
        <taxon>Caenorhabditis</taxon>
    </lineage>
</organism>
<evidence type="ECO:0000256" key="1">
    <source>
        <dbReference type="SAM" id="SignalP"/>
    </source>
</evidence>
<feature type="chain" id="PRO_5002844298" evidence="1">
    <location>
        <begin position="19"/>
        <end position="141"/>
    </location>
</feature>
<dbReference type="AlphaFoldDB" id="B6IK33"/>
<name>B6IK33_CAEBR</name>
<evidence type="ECO:0000313" key="2">
    <source>
        <dbReference type="EMBL" id="CAS00263.1"/>
    </source>
</evidence>
<keyword evidence="1" id="KW-0732">Signal</keyword>
<protein>
    <submittedName>
        <fullName evidence="2">Protein CBG27456</fullName>
    </submittedName>
</protein>
<dbReference type="KEGG" id="cbr:CBG_27456"/>
<sequence>MHFEVISFYFLLFSSSPGLQLPAVCPGYQVPATLQLVTQNVPNDFLTAKAYNGPVFPFALPIARAQWSVSLLCLSHSLSPPSTLPRSLVCSPHTVARSSLHAFSNFLKEFKVSNQLFDFGKQDWKSKNFNVLWFALFGKLF</sequence>
<dbReference type="CTD" id="68918909"/>
<reference evidence="2 3" key="2">
    <citation type="journal article" date="2011" name="PLoS Genet.">
        <title>Caenorhabditis briggsae recombinant inbred line genotypes reveal inter-strain incompatibility and the evolution of recombination.</title>
        <authorList>
            <person name="Ross J.A."/>
            <person name="Koboldt D.C."/>
            <person name="Staisch J.E."/>
            <person name="Chamberlin H.M."/>
            <person name="Gupta B.P."/>
            <person name="Miller R.D."/>
            <person name="Baird S.E."/>
            <person name="Haag E.S."/>
        </authorList>
    </citation>
    <scope>NUCLEOTIDE SEQUENCE [LARGE SCALE GENOMIC DNA]</scope>
    <source>
        <strain evidence="2 3">AF16</strain>
    </source>
</reference>
<dbReference type="HOGENOM" id="CLU_1827035_0_0_1"/>